<evidence type="ECO:0000313" key="3">
    <source>
        <dbReference type="Proteomes" id="UP000095287"/>
    </source>
</evidence>
<name>A0A1I7Z386_9BILA</name>
<feature type="signal peptide" evidence="2">
    <location>
        <begin position="1"/>
        <end position="23"/>
    </location>
</feature>
<dbReference type="Proteomes" id="UP000095287">
    <property type="component" value="Unplaced"/>
</dbReference>
<dbReference type="AlphaFoldDB" id="A0A1I7Z386"/>
<proteinExistence type="predicted"/>
<dbReference type="WBParaSite" id="L893_g22165.t1">
    <property type="protein sequence ID" value="L893_g22165.t1"/>
    <property type="gene ID" value="L893_g22165"/>
</dbReference>
<evidence type="ECO:0000313" key="4">
    <source>
        <dbReference type="WBParaSite" id="L893_g22165.t1"/>
    </source>
</evidence>
<organism evidence="3 4">
    <name type="scientific">Steinernema glaseri</name>
    <dbReference type="NCBI Taxonomy" id="37863"/>
    <lineage>
        <taxon>Eukaryota</taxon>
        <taxon>Metazoa</taxon>
        <taxon>Ecdysozoa</taxon>
        <taxon>Nematoda</taxon>
        <taxon>Chromadorea</taxon>
        <taxon>Rhabditida</taxon>
        <taxon>Tylenchina</taxon>
        <taxon>Panagrolaimomorpha</taxon>
        <taxon>Strongyloidoidea</taxon>
        <taxon>Steinernematidae</taxon>
        <taxon>Steinernema</taxon>
    </lineage>
</organism>
<feature type="region of interest" description="Disordered" evidence="1">
    <location>
        <begin position="52"/>
        <end position="71"/>
    </location>
</feature>
<sequence>MSLRRRLIFRPSILGTSFLLVSGAGSHLSPLTTPVGRRRAVRRLPKCFWRSVDNESDQPEPLNPKGPQIATNFQPLVGLPTRSERASWAGGGTRNKG</sequence>
<keyword evidence="3" id="KW-1185">Reference proteome</keyword>
<accession>A0A1I7Z386</accession>
<keyword evidence="2" id="KW-0732">Signal</keyword>
<reference evidence="4" key="1">
    <citation type="submission" date="2016-11" db="UniProtKB">
        <authorList>
            <consortium name="WormBaseParasite"/>
        </authorList>
    </citation>
    <scope>IDENTIFICATION</scope>
</reference>
<feature type="chain" id="PRO_5009312938" evidence="2">
    <location>
        <begin position="24"/>
        <end position="97"/>
    </location>
</feature>
<evidence type="ECO:0000256" key="1">
    <source>
        <dbReference type="SAM" id="MobiDB-lite"/>
    </source>
</evidence>
<evidence type="ECO:0000256" key="2">
    <source>
        <dbReference type="SAM" id="SignalP"/>
    </source>
</evidence>
<protein>
    <submittedName>
        <fullName evidence="4">Secreted protein</fullName>
    </submittedName>
</protein>